<name>A0A9P6N6A0_9BASI</name>
<dbReference type="SMART" id="SM00320">
    <property type="entry name" value="WD40"/>
    <property type="match status" value="2"/>
</dbReference>
<dbReference type="GO" id="GO:0005737">
    <property type="term" value="C:cytoplasm"/>
    <property type="evidence" value="ECO:0007669"/>
    <property type="project" value="UniProtKB-ARBA"/>
</dbReference>
<evidence type="ECO:0000256" key="1">
    <source>
        <dbReference type="ARBA" id="ARBA00022574"/>
    </source>
</evidence>
<accession>A0A9P6N6A0</accession>
<dbReference type="InterPro" id="IPR036322">
    <property type="entry name" value="WD40_repeat_dom_sf"/>
</dbReference>
<dbReference type="InterPro" id="IPR048720">
    <property type="entry name" value="PROPPIN"/>
</dbReference>
<evidence type="ECO:0000256" key="2">
    <source>
        <dbReference type="ARBA" id="ARBA00022737"/>
    </source>
</evidence>
<gene>
    <name evidence="5" type="ORF">CROQUDRAFT_665937</name>
</gene>
<protein>
    <recommendedName>
        <fullName evidence="7">WD40 repeat-like protein</fullName>
    </recommendedName>
</protein>
<comment type="similarity">
    <text evidence="3">Belongs to the WD repeat PROPPIN family.</text>
</comment>
<keyword evidence="1" id="KW-0853">WD repeat</keyword>
<dbReference type="AlphaFoldDB" id="A0A9P6N6A0"/>
<dbReference type="EMBL" id="MU167514">
    <property type="protein sequence ID" value="KAG0139843.1"/>
    <property type="molecule type" value="Genomic_DNA"/>
</dbReference>
<dbReference type="Pfam" id="PF21032">
    <property type="entry name" value="PROPPIN"/>
    <property type="match status" value="1"/>
</dbReference>
<evidence type="ECO:0000256" key="3">
    <source>
        <dbReference type="ARBA" id="ARBA00025740"/>
    </source>
</evidence>
<dbReference type="InterPro" id="IPR015943">
    <property type="entry name" value="WD40/YVTN_repeat-like_dom_sf"/>
</dbReference>
<feature type="compositionally biased region" description="Polar residues" evidence="4">
    <location>
        <begin position="75"/>
        <end position="92"/>
    </location>
</feature>
<feature type="region of interest" description="Disordered" evidence="4">
    <location>
        <begin position="29"/>
        <end position="92"/>
    </location>
</feature>
<sequence>MNLPTYSLSDTPPSTILNVCLAINPYSQPQSHSTIKLSKGKERATLQYRSPPNQNDEDDWEDAEYRKTRLKHPSRASTHPKASNTSKQEANPSAWTGWDEIFATANAEGWAIYGTYPLKIIHKHTIRNASLRIVLPLHRTNILFLVGGPPSPLYSPNKVVIYDSSISQPITTIEFFSPVLGLAARRDKLIVVLLNRVVLLSLNAAPGVVEEEGEWDTCDNPKGLVSLATEPGSTLLAFPGRQLGQVQIVQLPSFDPIKSNSIRPTPEQRSRQAPYPSTSIIIAHTTSLAALAITPSGHLIATASITGTLIRVWDARSSKLVHELRRGTDGAAVWGLRFRPDGLAVCASSDKGTIHLWHLLTPGPIPAARPEAEHISQTKKPPAAALSLLKPYLPKYFYSTWSDTFFRLPAPAPLPNRNVFAPTVEVPTIEDDVSLLSWILVEQEESPQIVVITRSGGWYRLKEVQKGLEMECVEYRRFGDDDDGWSEDESEGHSGSSG</sequence>
<keyword evidence="6" id="KW-1185">Reference proteome</keyword>
<organism evidence="5 6">
    <name type="scientific">Cronartium quercuum f. sp. fusiforme G11</name>
    <dbReference type="NCBI Taxonomy" id="708437"/>
    <lineage>
        <taxon>Eukaryota</taxon>
        <taxon>Fungi</taxon>
        <taxon>Dikarya</taxon>
        <taxon>Basidiomycota</taxon>
        <taxon>Pucciniomycotina</taxon>
        <taxon>Pucciniomycetes</taxon>
        <taxon>Pucciniales</taxon>
        <taxon>Coleosporiaceae</taxon>
        <taxon>Cronartium</taxon>
    </lineage>
</organism>
<evidence type="ECO:0000256" key="4">
    <source>
        <dbReference type="SAM" id="MobiDB-lite"/>
    </source>
</evidence>
<proteinExistence type="inferred from homology"/>
<dbReference type="PANTHER" id="PTHR11227">
    <property type="entry name" value="WD-REPEAT PROTEIN INTERACTING WITH PHOSPHOINOSIDES WIPI -RELATED"/>
    <property type="match status" value="1"/>
</dbReference>
<comment type="caution">
    <text evidence="5">The sequence shown here is derived from an EMBL/GenBank/DDBJ whole genome shotgun (WGS) entry which is preliminary data.</text>
</comment>
<evidence type="ECO:0008006" key="7">
    <source>
        <dbReference type="Google" id="ProtNLM"/>
    </source>
</evidence>
<evidence type="ECO:0000313" key="6">
    <source>
        <dbReference type="Proteomes" id="UP000886653"/>
    </source>
</evidence>
<dbReference type="InterPro" id="IPR001680">
    <property type="entry name" value="WD40_rpt"/>
</dbReference>
<keyword evidence="2" id="KW-0677">Repeat</keyword>
<evidence type="ECO:0000313" key="5">
    <source>
        <dbReference type="EMBL" id="KAG0139843.1"/>
    </source>
</evidence>
<reference evidence="5" key="1">
    <citation type="submission" date="2013-11" db="EMBL/GenBank/DDBJ databases">
        <title>Genome sequence of the fusiform rust pathogen reveals effectors for host alternation and coevolution with pine.</title>
        <authorList>
            <consortium name="DOE Joint Genome Institute"/>
            <person name="Smith K."/>
            <person name="Pendleton A."/>
            <person name="Kubisiak T."/>
            <person name="Anderson C."/>
            <person name="Salamov A."/>
            <person name="Aerts A."/>
            <person name="Riley R."/>
            <person name="Clum A."/>
            <person name="Lindquist E."/>
            <person name="Ence D."/>
            <person name="Campbell M."/>
            <person name="Kronenberg Z."/>
            <person name="Feau N."/>
            <person name="Dhillon B."/>
            <person name="Hamelin R."/>
            <person name="Burleigh J."/>
            <person name="Smith J."/>
            <person name="Yandell M."/>
            <person name="Nelson C."/>
            <person name="Grigoriev I."/>
            <person name="Davis J."/>
        </authorList>
    </citation>
    <scope>NUCLEOTIDE SEQUENCE</scope>
    <source>
        <strain evidence="5">G11</strain>
    </source>
</reference>
<dbReference type="Proteomes" id="UP000886653">
    <property type="component" value="Unassembled WGS sequence"/>
</dbReference>
<dbReference type="SUPFAM" id="SSF50978">
    <property type="entry name" value="WD40 repeat-like"/>
    <property type="match status" value="1"/>
</dbReference>
<dbReference type="Gene3D" id="2.130.10.10">
    <property type="entry name" value="YVTN repeat-like/Quinoprotein amine dehydrogenase"/>
    <property type="match status" value="1"/>
</dbReference>
<dbReference type="OrthoDB" id="2503316at2759"/>